<gene>
    <name evidence="2" type="ORF">QE412_003188</name>
</gene>
<sequence length="75" mass="8218">MSNTPAPNVGKARLWLNSFIMGVFASCGYLIVALINQHDILTVVISMAAIAVVLTPVFYWLNSRRAKMGDAPKRP</sequence>
<evidence type="ECO:0000313" key="3">
    <source>
        <dbReference type="Proteomes" id="UP001226691"/>
    </source>
</evidence>
<feature type="transmembrane region" description="Helical" evidence="1">
    <location>
        <begin position="40"/>
        <end position="61"/>
    </location>
</feature>
<keyword evidence="1" id="KW-0812">Transmembrane</keyword>
<keyword evidence="2" id="KW-0012">Acyltransferase</keyword>
<feature type="transmembrane region" description="Helical" evidence="1">
    <location>
        <begin position="12"/>
        <end position="34"/>
    </location>
</feature>
<evidence type="ECO:0000313" key="2">
    <source>
        <dbReference type="EMBL" id="MDQ1124615.1"/>
    </source>
</evidence>
<dbReference type="Proteomes" id="UP001226691">
    <property type="component" value="Unassembled WGS sequence"/>
</dbReference>
<dbReference type="EMBL" id="JAUTBF010000001">
    <property type="protein sequence ID" value="MDQ1124615.1"/>
    <property type="molecule type" value="Genomic_DNA"/>
</dbReference>
<comment type="caution">
    <text evidence="2">The sequence shown here is derived from an EMBL/GenBank/DDBJ whole genome shotgun (WGS) entry which is preliminary data.</text>
</comment>
<evidence type="ECO:0000256" key="1">
    <source>
        <dbReference type="SAM" id="Phobius"/>
    </source>
</evidence>
<dbReference type="RefSeq" id="WP_307486085.1">
    <property type="nucleotide sequence ID" value="NZ_JAUTBF010000001.1"/>
</dbReference>
<organism evidence="2 3">
    <name type="scientific">Microbacterium trichothecenolyticum</name>
    <name type="common">Aureobacterium trichothecenolyticum</name>
    <dbReference type="NCBI Taxonomy" id="69370"/>
    <lineage>
        <taxon>Bacteria</taxon>
        <taxon>Bacillati</taxon>
        <taxon>Actinomycetota</taxon>
        <taxon>Actinomycetes</taxon>
        <taxon>Micrococcales</taxon>
        <taxon>Microbacteriaceae</taxon>
        <taxon>Microbacterium</taxon>
    </lineage>
</organism>
<keyword evidence="1" id="KW-0472">Membrane</keyword>
<reference evidence="2 3" key="1">
    <citation type="submission" date="2023-07" db="EMBL/GenBank/DDBJ databases">
        <title>Functional and genomic diversity of the sorghum phyllosphere microbiome.</title>
        <authorList>
            <person name="Shade A."/>
        </authorList>
    </citation>
    <scope>NUCLEOTIDE SEQUENCE [LARGE SCALE GENOMIC DNA]</scope>
    <source>
        <strain evidence="2 3">SORGH_AS_1207</strain>
    </source>
</reference>
<accession>A0ABU0TY83</accession>
<keyword evidence="3" id="KW-1185">Reference proteome</keyword>
<keyword evidence="2" id="KW-0808">Transferase</keyword>
<keyword evidence="1" id="KW-1133">Transmembrane helix</keyword>
<name>A0ABU0TY83_MICTR</name>
<proteinExistence type="predicted"/>
<protein>
    <submittedName>
        <fullName evidence="2">Membrane-bound acyltransferase YfiQ involved in biofilm formation</fullName>
    </submittedName>
</protein>
<dbReference type="GO" id="GO:0016746">
    <property type="term" value="F:acyltransferase activity"/>
    <property type="evidence" value="ECO:0007669"/>
    <property type="project" value="UniProtKB-KW"/>
</dbReference>